<keyword evidence="5 8" id="KW-0812">Transmembrane</keyword>
<feature type="transmembrane region" description="Helical" evidence="8">
    <location>
        <begin position="98"/>
        <end position="125"/>
    </location>
</feature>
<evidence type="ECO:0000256" key="1">
    <source>
        <dbReference type="ARBA" id="ARBA00004651"/>
    </source>
</evidence>
<feature type="transmembrane region" description="Helical" evidence="8">
    <location>
        <begin position="175"/>
        <end position="194"/>
    </location>
</feature>
<feature type="transmembrane region" description="Helical" evidence="8">
    <location>
        <begin position="28"/>
        <end position="47"/>
    </location>
</feature>
<evidence type="ECO:0000259" key="9">
    <source>
        <dbReference type="Pfam" id="PF03600"/>
    </source>
</evidence>
<evidence type="ECO:0000256" key="6">
    <source>
        <dbReference type="ARBA" id="ARBA00022989"/>
    </source>
</evidence>
<evidence type="ECO:0000313" key="10">
    <source>
        <dbReference type="EMBL" id="SPC33713.1"/>
    </source>
</evidence>
<dbReference type="GO" id="GO:0005886">
    <property type="term" value="C:plasma membrane"/>
    <property type="evidence" value="ECO:0007669"/>
    <property type="project" value="UniProtKB-SubCell"/>
</dbReference>
<feature type="transmembrane region" description="Helical" evidence="8">
    <location>
        <begin position="371"/>
        <end position="392"/>
    </location>
</feature>
<feature type="transmembrane region" description="Helical" evidence="8">
    <location>
        <begin position="231"/>
        <end position="252"/>
    </location>
</feature>
<reference evidence="11" key="1">
    <citation type="submission" date="2018-01" db="EMBL/GenBank/DDBJ databases">
        <authorList>
            <person name="Kerou L M."/>
        </authorList>
    </citation>
    <scope>NUCLEOTIDE SEQUENCE [LARGE SCALE GENOMIC DNA]</scope>
    <source>
        <strain evidence="11">SCU2</strain>
    </source>
</reference>
<name>A0A2K5APY8_9ARCH</name>
<dbReference type="InterPro" id="IPR004680">
    <property type="entry name" value="Cit_transptr-like_dom"/>
</dbReference>
<comment type="subcellular location">
    <subcellularLocation>
        <location evidence="1">Cell membrane</location>
        <topology evidence="1">Multi-pass membrane protein</topology>
    </subcellularLocation>
</comment>
<gene>
    <name evidence="10" type="ORF">NCAV_0520</name>
</gene>
<dbReference type="Proteomes" id="UP000236248">
    <property type="component" value="Chromosome NCAV"/>
</dbReference>
<feature type="transmembrane region" description="Helical" evidence="8">
    <location>
        <begin position="412"/>
        <end position="434"/>
    </location>
</feature>
<comment type="similarity">
    <text evidence="2">Belongs to the CitM (TC 2.A.11) transporter family.</text>
</comment>
<dbReference type="PANTHER" id="PTHR43302">
    <property type="entry name" value="TRANSPORTER ARSB-RELATED"/>
    <property type="match status" value="1"/>
</dbReference>
<dbReference type="EMBL" id="LT981265">
    <property type="protein sequence ID" value="SPC33713.1"/>
    <property type="molecule type" value="Genomic_DNA"/>
</dbReference>
<dbReference type="GeneID" id="41594612"/>
<evidence type="ECO:0000256" key="3">
    <source>
        <dbReference type="ARBA" id="ARBA00022448"/>
    </source>
</evidence>
<dbReference type="PRINTS" id="PR00758">
    <property type="entry name" value="ARSENICPUMP"/>
</dbReference>
<keyword evidence="7 8" id="KW-0472">Membrane</keyword>
<evidence type="ECO:0000256" key="4">
    <source>
        <dbReference type="ARBA" id="ARBA00022475"/>
    </source>
</evidence>
<evidence type="ECO:0000256" key="7">
    <source>
        <dbReference type="ARBA" id="ARBA00023136"/>
    </source>
</evidence>
<dbReference type="InterPro" id="IPR000802">
    <property type="entry name" value="Arsenical_pump_ArsB"/>
</dbReference>
<dbReference type="AlphaFoldDB" id="A0A2K5APY8"/>
<dbReference type="KEGG" id="ncv:NCAV_0520"/>
<keyword evidence="3" id="KW-0813">Transport</keyword>
<keyword evidence="11" id="KW-1185">Reference proteome</keyword>
<keyword evidence="4" id="KW-1003">Cell membrane</keyword>
<protein>
    <submittedName>
        <fullName evidence="10">Arsenical pump membrane protein, ArsB</fullName>
    </submittedName>
</protein>
<accession>A0A2K5APY8</accession>
<feature type="transmembrane region" description="Helical" evidence="8">
    <location>
        <begin position="137"/>
        <end position="155"/>
    </location>
</feature>
<organism evidence="10 11">
    <name type="scientific">Candidatus Nitrosocaldus cavascurensis</name>
    <dbReference type="NCBI Taxonomy" id="2058097"/>
    <lineage>
        <taxon>Archaea</taxon>
        <taxon>Nitrososphaerota</taxon>
        <taxon>Nitrososphaeria</taxon>
        <taxon>Candidatus Nitrosocaldales</taxon>
        <taxon>Candidatus Nitrosocaldaceae</taxon>
        <taxon>Candidatus Nitrosocaldus</taxon>
    </lineage>
</organism>
<feature type="domain" description="Citrate transporter-like" evidence="9">
    <location>
        <begin position="17"/>
        <end position="382"/>
    </location>
</feature>
<dbReference type="GO" id="GO:0015105">
    <property type="term" value="F:arsenite transmembrane transporter activity"/>
    <property type="evidence" value="ECO:0007669"/>
    <property type="project" value="InterPro"/>
</dbReference>
<evidence type="ECO:0000256" key="8">
    <source>
        <dbReference type="SAM" id="Phobius"/>
    </source>
</evidence>
<evidence type="ECO:0000256" key="5">
    <source>
        <dbReference type="ARBA" id="ARBA00022692"/>
    </source>
</evidence>
<proteinExistence type="inferred from homology"/>
<feature type="transmembrane region" description="Helical" evidence="8">
    <location>
        <begin position="59"/>
        <end position="78"/>
    </location>
</feature>
<dbReference type="Pfam" id="PF03600">
    <property type="entry name" value="CitMHS"/>
    <property type="match status" value="1"/>
</dbReference>
<dbReference type="RefSeq" id="WP_103287475.1">
    <property type="nucleotide sequence ID" value="NZ_LT981265.1"/>
</dbReference>
<keyword evidence="6 8" id="KW-1133">Transmembrane helix</keyword>
<evidence type="ECO:0000256" key="2">
    <source>
        <dbReference type="ARBA" id="ARBA00009843"/>
    </source>
</evidence>
<sequence>MTAIYALLTFLLVYGLIAVRRVGRFSIPVWIPMLIGALVMLATQTISIEQAYKAVKMDVIIFLLGMFMIVAVLERAGIIQHITVSILKRTRSMDRLLFFILVVMGTLSAFLMNDTIALVATPILVGMSRFGINPKPLLIVLAFAVTIGSAMTPIGNPQNFLISVESGMKAPMLEFIKYLALPTITNYIVTYYLLRWYYRNNLKDMSVNITLYNDDHDPSKSIIYEPRMAKISIFVVSAVILGFFMVSIARAIGLEPMLDMSHIALVGGLFMLAYSRDRVAILKHMNWGIIVLFITMFVFMDALSKAGIIAMIADMLSPLQLDSDASEPTSPSTILAIVSTSTFLSQFMSNVPFVAFYLNVMHEQGFSSDDIKAWVTLAGASTLAGNLTILGAASNLIILEAARKDGFTFLEFFKIGSLVTLANMLILLTFLLVIP</sequence>
<evidence type="ECO:0000313" key="11">
    <source>
        <dbReference type="Proteomes" id="UP000236248"/>
    </source>
</evidence>
<feature type="transmembrane region" description="Helical" evidence="8">
    <location>
        <begin position="258"/>
        <end position="275"/>
    </location>
</feature>
<dbReference type="PANTHER" id="PTHR43302:SF5">
    <property type="entry name" value="TRANSPORTER ARSB-RELATED"/>
    <property type="match status" value="1"/>
</dbReference>
<feature type="transmembrane region" description="Helical" evidence="8">
    <location>
        <begin position="287"/>
        <end position="313"/>
    </location>
</feature>